<accession>A0A3P6QK86</accession>
<feature type="compositionally biased region" description="Basic and acidic residues" evidence="1">
    <location>
        <begin position="1"/>
        <end position="12"/>
    </location>
</feature>
<dbReference type="OrthoDB" id="10569250at2759"/>
<evidence type="ECO:0000256" key="1">
    <source>
        <dbReference type="SAM" id="MobiDB-lite"/>
    </source>
</evidence>
<protein>
    <submittedName>
        <fullName evidence="2">Uncharacterized protein</fullName>
    </submittedName>
</protein>
<name>A0A3P6QK86_CYLGO</name>
<feature type="compositionally biased region" description="Low complexity" evidence="1">
    <location>
        <begin position="73"/>
        <end position="92"/>
    </location>
</feature>
<proteinExistence type="predicted"/>
<sequence length="128" mass="13974">MLKKMEIRDEARRRLRMRKRRERARRKKKKEAKKRLQQADNQLKQALEEYLTAQTETYEEPDSGTGTAGQIGSSGSASPATTSAAAQSESATKIPAVKVSEASVPAFRGTTPKSEKVGVVVGGDQIAL</sequence>
<feature type="region of interest" description="Disordered" evidence="1">
    <location>
        <begin position="1"/>
        <end position="94"/>
    </location>
</feature>
<gene>
    <name evidence="2" type="ORF">CGOC_LOCUS704</name>
</gene>
<dbReference type="Proteomes" id="UP000271889">
    <property type="component" value="Unassembled WGS sequence"/>
</dbReference>
<feature type="compositionally biased region" description="Basic residues" evidence="1">
    <location>
        <begin position="13"/>
        <end position="36"/>
    </location>
</feature>
<dbReference type="EMBL" id="UYRV01001078">
    <property type="protein sequence ID" value="VDK46187.1"/>
    <property type="molecule type" value="Genomic_DNA"/>
</dbReference>
<organism evidence="2 3">
    <name type="scientific">Cylicostephanus goldi</name>
    <name type="common">Nematode worm</name>
    <dbReference type="NCBI Taxonomy" id="71465"/>
    <lineage>
        <taxon>Eukaryota</taxon>
        <taxon>Metazoa</taxon>
        <taxon>Ecdysozoa</taxon>
        <taxon>Nematoda</taxon>
        <taxon>Chromadorea</taxon>
        <taxon>Rhabditida</taxon>
        <taxon>Rhabditina</taxon>
        <taxon>Rhabditomorpha</taxon>
        <taxon>Strongyloidea</taxon>
        <taxon>Strongylidae</taxon>
        <taxon>Cylicostephanus</taxon>
    </lineage>
</organism>
<dbReference type="AlphaFoldDB" id="A0A3P6QK86"/>
<evidence type="ECO:0000313" key="3">
    <source>
        <dbReference type="Proteomes" id="UP000271889"/>
    </source>
</evidence>
<reference evidence="2 3" key="1">
    <citation type="submission" date="2018-11" db="EMBL/GenBank/DDBJ databases">
        <authorList>
            <consortium name="Pathogen Informatics"/>
        </authorList>
    </citation>
    <scope>NUCLEOTIDE SEQUENCE [LARGE SCALE GENOMIC DNA]</scope>
</reference>
<evidence type="ECO:0000313" key="2">
    <source>
        <dbReference type="EMBL" id="VDK46187.1"/>
    </source>
</evidence>
<keyword evidence="3" id="KW-1185">Reference proteome</keyword>